<dbReference type="GO" id="GO:0008237">
    <property type="term" value="F:metallopeptidase activity"/>
    <property type="evidence" value="ECO:0007669"/>
    <property type="project" value="InterPro"/>
</dbReference>
<dbReference type="EMBL" id="CAESAJ010000092">
    <property type="protein sequence ID" value="CAB4340011.1"/>
    <property type="molecule type" value="Genomic_DNA"/>
</dbReference>
<feature type="domain" description="Metalloprotease TldD/E C-terminal" evidence="1">
    <location>
        <begin position="221"/>
        <end position="423"/>
    </location>
</feature>
<dbReference type="AlphaFoldDB" id="A0A6J5ZBL8"/>
<evidence type="ECO:0000259" key="1">
    <source>
        <dbReference type="Pfam" id="PF19289"/>
    </source>
</evidence>
<organism evidence="2">
    <name type="scientific">freshwater metagenome</name>
    <dbReference type="NCBI Taxonomy" id="449393"/>
    <lineage>
        <taxon>unclassified sequences</taxon>
        <taxon>metagenomes</taxon>
        <taxon>ecological metagenomes</taxon>
    </lineage>
</organism>
<evidence type="ECO:0000313" key="2">
    <source>
        <dbReference type="EMBL" id="CAB4340011.1"/>
    </source>
</evidence>
<dbReference type="Gene3D" id="3.30.2290.10">
    <property type="entry name" value="PmbA/TldD superfamily"/>
    <property type="match status" value="1"/>
</dbReference>
<dbReference type="InterPro" id="IPR045569">
    <property type="entry name" value="Metalloprtase-TldD/E_C"/>
</dbReference>
<reference evidence="2" key="1">
    <citation type="submission" date="2020-05" db="EMBL/GenBank/DDBJ databases">
        <authorList>
            <person name="Chiriac C."/>
            <person name="Salcher M."/>
            <person name="Ghai R."/>
            <person name="Kavagutti S V."/>
        </authorList>
    </citation>
    <scope>NUCLEOTIDE SEQUENCE</scope>
</reference>
<proteinExistence type="predicted"/>
<protein>
    <submittedName>
        <fullName evidence="2">Unannotated protein</fullName>
    </submittedName>
</protein>
<dbReference type="InterPro" id="IPR036059">
    <property type="entry name" value="TldD/PmbA_sf"/>
</dbReference>
<dbReference type="PANTHER" id="PTHR43666">
    <property type="entry name" value="TLDD PROTEIN"/>
    <property type="match status" value="1"/>
</dbReference>
<name>A0A6J5ZBL8_9ZZZZ</name>
<dbReference type="InterPro" id="IPR035068">
    <property type="entry name" value="TldD/PmbA_N"/>
</dbReference>
<dbReference type="PANTHER" id="PTHR43666:SF1">
    <property type="entry name" value="CONSERVED PROTEIN"/>
    <property type="match status" value="1"/>
</dbReference>
<dbReference type="SUPFAM" id="SSF111283">
    <property type="entry name" value="Putative modulator of DNA gyrase, PmbA/TldD"/>
    <property type="match status" value="1"/>
</dbReference>
<sequence length="459" mass="48675">MTKISMSQAVEQALEMLGKDGGVVAAETSSTRNLRWANSALTTNGDAQENTLSISAFVPAGDGVANGIASGQIRDADDIAHLVSMAKASAIAGGAAQDAMPLAQGPTHSNFHDQADIGDTNGLRHIGEQLSSVLKSDKAEHFGYAEETLDTSYVGTSSGTRMRFVQSSARFELCAKSSARDKSAWSGQGGNSLLDVDVNSHATAVWRGIEHQSNRLDLEPGQHKVTLTPSAFADLMIYLLWTASAREAHEGRSVFSNPLGGTRIGESLTARKLTVASDPHAQGLLSADHVIQIGSSSMSSSFDTGLPIGRAEVISQGKLNALASSRHAAHESQLPFTPLADNIIVTDDDAHGDLDAVASRMGNGLLITCLWYIREVDPQSLLLTGLTRDGVYVVRNGEIIGSANNFRFNESPVGMLSRISDAGLSVPCLPREWADYFPRAQVCPVTIEGFNLSTRSDAI</sequence>
<gene>
    <name evidence="2" type="ORF">UFOPK3770_00877</name>
</gene>
<dbReference type="Pfam" id="PF19289">
    <property type="entry name" value="PmbA_TldD_3rd"/>
    <property type="match status" value="1"/>
</dbReference>
<accession>A0A6J5ZBL8</accession>
<dbReference type="GO" id="GO:0006508">
    <property type="term" value="P:proteolysis"/>
    <property type="evidence" value="ECO:0007669"/>
    <property type="project" value="InterPro"/>
</dbReference>